<keyword evidence="4 10" id="KW-0812">Transmembrane</keyword>
<dbReference type="Gene3D" id="2.170.130.10">
    <property type="entry name" value="TonB-dependent receptor, plug domain"/>
    <property type="match status" value="1"/>
</dbReference>
<keyword evidence="9 10" id="KW-0998">Cell outer membrane</keyword>
<feature type="domain" description="TonB-dependent receptor plug" evidence="13">
    <location>
        <begin position="116"/>
        <end position="221"/>
    </location>
</feature>
<evidence type="ECO:0000259" key="13">
    <source>
        <dbReference type="Pfam" id="PF07715"/>
    </source>
</evidence>
<gene>
    <name evidence="14" type="ORF">I5M19_13100</name>
</gene>
<organism evidence="14 15">
    <name type="scientific">Mucilaginibacter segetis</name>
    <dbReference type="NCBI Taxonomy" id="2793071"/>
    <lineage>
        <taxon>Bacteria</taxon>
        <taxon>Pseudomonadati</taxon>
        <taxon>Bacteroidota</taxon>
        <taxon>Sphingobacteriia</taxon>
        <taxon>Sphingobacteriales</taxon>
        <taxon>Sphingobacteriaceae</taxon>
        <taxon>Mucilaginibacter</taxon>
    </lineage>
</organism>
<dbReference type="Pfam" id="PF07715">
    <property type="entry name" value="Plug"/>
    <property type="match status" value="1"/>
</dbReference>
<evidence type="ECO:0000256" key="1">
    <source>
        <dbReference type="ARBA" id="ARBA00004571"/>
    </source>
</evidence>
<evidence type="ECO:0000259" key="12">
    <source>
        <dbReference type="Pfam" id="PF00593"/>
    </source>
</evidence>
<accession>A0A934PSZ5</accession>
<feature type="domain" description="TonB-dependent receptor-like beta-barrel" evidence="12">
    <location>
        <begin position="378"/>
        <end position="775"/>
    </location>
</feature>
<dbReference type="GO" id="GO:0009279">
    <property type="term" value="C:cell outer membrane"/>
    <property type="evidence" value="ECO:0007669"/>
    <property type="project" value="UniProtKB-SubCell"/>
</dbReference>
<dbReference type="InterPro" id="IPR008969">
    <property type="entry name" value="CarboxyPept-like_regulatory"/>
</dbReference>
<dbReference type="PANTHER" id="PTHR30069">
    <property type="entry name" value="TONB-DEPENDENT OUTER MEMBRANE RECEPTOR"/>
    <property type="match status" value="1"/>
</dbReference>
<dbReference type="InterPro" id="IPR000531">
    <property type="entry name" value="Beta-barrel_TonB"/>
</dbReference>
<evidence type="ECO:0000256" key="4">
    <source>
        <dbReference type="ARBA" id="ARBA00022692"/>
    </source>
</evidence>
<dbReference type="SUPFAM" id="SSF56935">
    <property type="entry name" value="Porins"/>
    <property type="match status" value="1"/>
</dbReference>
<dbReference type="InterPro" id="IPR039426">
    <property type="entry name" value="TonB-dep_rcpt-like"/>
</dbReference>
<evidence type="ECO:0000256" key="9">
    <source>
        <dbReference type="ARBA" id="ARBA00023237"/>
    </source>
</evidence>
<evidence type="ECO:0000256" key="11">
    <source>
        <dbReference type="RuleBase" id="RU003357"/>
    </source>
</evidence>
<reference evidence="14" key="1">
    <citation type="submission" date="2020-12" db="EMBL/GenBank/DDBJ databases">
        <title>Bacterial novel species Mucilaginibacter sp. SD-g isolated from soil.</title>
        <authorList>
            <person name="Jung H.-Y."/>
        </authorList>
    </citation>
    <scope>NUCLEOTIDE SEQUENCE</scope>
    <source>
        <strain evidence="14">SD-g</strain>
    </source>
</reference>
<proteinExistence type="inferred from homology"/>
<dbReference type="Proteomes" id="UP000613193">
    <property type="component" value="Unassembled WGS sequence"/>
</dbReference>
<protein>
    <submittedName>
        <fullName evidence="14">TonB-dependent receptor</fullName>
    </submittedName>
</protein>
<evidence type="ECO:0000256" key="6">
    <source>
        <dbReference type="ARBA" id="ARBA00023077"/>
    </source>
</evidence>
<keyword evidence="3 10" id="KW-1134">Transmembrane beta strand</keyword>
<dbReference type="InterPro" id="IPR012910">
    <property type="entry name" value="Plug_dom"/>
</dbReference>
<dbReference type="GO" id="GO:0015344">
    <property type="term" value="F:siderophore uptake transmembrane transporter activity"/>
    <property type="evidence" value="ECO:0007669"/>
    <property type="project" value="TreeGrafter"/>
</dbReference>
<dbReference type="RefSeq" id="WP_200066781.1">
    <property type="nucleotide sequence ID" value="NZ_JAEHFW010000002.1"/>
</dbReference>
<dbReference type="PROSITE" id="PS52016">
    <property type="entry name" value="TONB_DEPENDENT_REC_3"/>
    <property type="match status" value="1"/>
</dbReference>
<comment type="caution">
    <text evidence="14">The sequence shown here is derived from an EMBL/GenBank/DDBJ whole genome shotgun (WGS) entry which is preliminary data.</text>
</comment>
<evidence type="ECO:0000313" key="14">
    <source>
        <dbReference type="EMBL" id="MBK0380254.1"/>
    </source>
</evidence>
<dbReference type="Pfam" id="PF00593">
    <property type="entry name" value="TonB_dep_Rec_b-barrel"/>
    <property type="match status" value="1"/>
</dbReference>
<dbReference type="InterPro" id="IPR036942">
    <property type="entry name" value="Beta-barrel_TonB_sf"/>
</dbReference>
<sequence>MRIITTLMYLLFGPIVFAQNISIIGTVSSDNITLSNVSVSLIGTQTGTTTNGKGYYQISDLKPGTYKVEFTCVGYQTEKITVVFSNMLLVVDINLKTSNSKLNEVVVTGVSHATELRSNPVPIAVITKTEIEKNINNNIIDAITKGVTGVTAVTTGPNISKPFIRGLGYNRVLTLYDGIRQEGQQWGDEHGIEIDQYGISRAEVIKGPASLTYGSDALAGVINLIPYIPKGAEGKLNGDWINDYHTNNGMFGSSVGLWYRKNTWKYAFRATGKLARDYQNRVDGLVYNSAFREYIISGIIRTDKKWGYSQIAATVYNNQQEIPDGSRDSLSRKFTRQIAEGANDDIKSRPVVPDDVLHSYHISPLHQHIQHFRLYNKTELKIGDGFIDAALGAQQSVRQEYNHPTLPRQAGLYVTLNTLNYDLRYSPPVIAGLETSFGVNGIYQTNHSKAATDFPIPDYDLFDAGAFVFAKKSIGKTAISGGVRYDTRHISWNDFFVGPNNASGFEQQVNESATGAKLQFPFFDHHYHGISGSLGVTCNINDRLLLKANIARGYRAPNITEIGSNGLDPGAHIVYLGNRNFVPEFNLQEDLGFIAYLKDIDIILELFNNQLQNYIYQARLDDDNGNPVIIVPGNATYQYQQSRARLYGFEATINLHPHNLKWINLNNSVVYVTGINENQQLIAQSNGAAKYLPFIPPLHIRSQVVLKIPGSLDVFSKVSLQAEVDTYAAQNRFYALNNTETSTPGYTLINCGINATLTKKSGKTICELFIQADNLFNVAYQSNLSRLKYFEYYKSSPNGYSGIYNIGRNLSFKVIVPF</sequence>
<dbReference type="Gene3D" id="2.60.40.1120">
    <property type="entry name" value="Carboxypeptidase-like, regulatory domain"/>
    <property type="match status" value="1"/>
</dbReference>
<dbReference type="InterPro" id="IPR037066">
    <property type="entry name" value="Plug_dom_sf"/>
</dbReference>
<dbReference type="PANTHER" id="PTHR30069:SF29">
    <property type="entry name" value="HEMOGLOBIN AND HEMOGLOBIN-HAPTOGLOBIN-BINDING PROTEIN 1-RELATED"/>
    <property type="match status" value="1"/>
</dbReference>
<evidence type="ECO:0000256" key="5">
    <source>
        <dbReference type="ARBA" id="ARBA00022729"/>
    </source>
</evidence>
<dbReference type="Gene3D" id="2.40.170.20">
    <property type="entry name" value="TonB-dependent receptor, beta-barrel domain"/>
    <property type="match status" value="1"/>
</dbReference>
<keyword evidence="15" id="KW-1185">Reference proteome</keyword>
<evidence type="ECO:0000313" key="15">
    <source>
        <dbReference type="Proteomes" id="UP000613193"/>
    </source>
</evidence>
<dbReference type="AlphaFoldDB" id="A0A934PSZ5"/>
<name>A0A934PSZ5_9SPHI</name>
<evidence type="ECO:0000256" key="10">
    <source>
        <dbReference type="PROSITE-ProRule" id="PRU01360"/>
    </source>
</evidence>
<keyword evidence="2 10" id="KW-0813">Transport</keyword>
<keyword evidence="7 10" id="KW-0472">Membrane</keyword>
<dbReference type="GO" id="GO:0044718">
    <property type="term" value="P:siderophore transmembrane transport"/>
    <property type="evidence" value="ECO:0007669"/>
    <property type="project" value="TreeGrafter"/>
</dbReference>
<keyword evidence="8 14" id="KW-0675">Receptor</keyword>
<keyword evidence="6 11" id="KW-0798">TonB box</keyword>
<dbReference type="EMBL" id="JAEHFW010000002">
    <property type="protein sequence ID" value="MBK0380254.1"/>
    <property type="molecule type" value="Genomic_DNA"/>
</dbReference>
<keyword evidence="5" id="KW-0732">Signal</keyword>
<evidence type="ECO:0000256" key="2">
    <source>
        <dbReference type="ARBA" id="ARBA00022448"/>
    </source>
</evidence>
<comment type="similarity">
    <text evidence="10 11">Belongs to the TonB-dependent receptor family.</text>
</comment>
<evidence type="ECO:0000256" key="8">
    <source>
        <dbReference type="ARBA" id="ARBA00023170"/>
    </source>
</evidence>
<evidence type="ECO:0000256" key="3">
    <source>
        <dbReference type="ARBA" id="ARBA00022452"/>
    </source>
</evidence>
<dbReference type="SUPFAM" id="SSF49464">
    <property type="entry name" value="Carboxypeptidase regulatory domain-like"/>
    <property type="match status" value="1"/>
</dbReference>
<evidence type="ECO:0000256" key="7">
    <source>
        <dbReference type="ARBA" id="ARBA00023136"/>
    </source>
</evidence>
<comment type="subcellular location">
    <subcellularLocation>
        <location evidence="1 10">Cell outer membrane</location>
        <topology evidence="1 10">Multi-pass membrane protein</topology>
    </subcellularLocation>
</comment>
<dbReference type="Pfam" id="PF13715">
    <property type="entry name" value="CarbopepD_reg_2"/>
    <property type="match status" value="1"/>
</dbReference>